<dbReference type="CDD" id="cd03858">
    <property type="entry name" value="M14_CP_N-E_like"/>
    <property type="match status" value="1"/>
</dbReference>
<protein>
    <submittedName>
        <fullName evidence="12">Carboxypeptidase E-like</fullName>
    </submittedName>
</protein>
<evidence type="ECO:0000313" key="11">
    <source>
        <dbReference type="Proteomes" id="UP000694865"/>
    </source>
</evidence>
<dbReference type="Gene3D" id="3.40.630.10">
    <property type="entry name" value="Zn peptidases"/>
    <property type="match status" value="1"/>
</dbReference>
<comment type="cofactor">
    <cofactor evidence="1">
        <name>Zn(2+)</name>
        <dbReference type="ChEBI" id="CHEBI:29105"/>
    </cofactor>
</comment>
<dbReference type="InterPro" id="IPR057246">
    <property type="entry name" value="CARBOXYPEPT_ZN_1"/>
</dbReference>
<evidence type="ECO:0000256" key="3">
    <source>
        <dbReference type="ARBA" id="ARBA00022645"/>
    </source>
</evidence>
<dbReference type="Proteomes" id="UP000694865">
    <property type="component" value="Unplaced"/>
</dbReference>
<dbReference type="CDD" id="cd11308">
    <property type="entry name" value="Peptidase_M14NE-CP-C_like"/>
    <property type="match status" value="1"/>
</dbReference>
<keyword evidence="6" id="KW-0862">Zinc</keyword>
<dbReference type="InterPro" id="IPR057247">
    <property type="entry name" value="CARBOXYPEPT_ZN_2"/>
</dbReference>
<evidence type="ECO:0000256" key="2">
    <source>
        <dbReference type="ARBA" id="ARBA00005988"/>
    </source>
</evidence>
<dbReference type="PROSITE" id="PS52035">
    <property type="entry name" value="PEPTIDASE_M14"/>
    <property type="match status" value="1"/>
</dbReference>
<evidence type="ECO:0000256" key="7">
    <source>
        <dbReference type="ARBA" id="ARBA00023180"/>
    </source>
</evidence>
<keyword evidence="3" id="KW-0645">Protease</keyword>
<feature type="domain" description="Peptidase M14" evidence="10">
    <location>
        <begin position="32"/>
        <end position="346"/>
    </location>
</feature>
<keyword evidence="11" id="KW-1185">Reference proteome</keyword>
<sequence length="447" mass="50360">MRLLILLVAFLPIFASVEFPEYAFPDSDYVWQHHNHEELKKVLDDTAAKCPDITRIYSPGQSVEKRELWTIEISDKPGQHELGEPEFKYVGNMHGNEVVGRELLLVFIPFICEEYLNGNEAIVWLVENTRIHIMPTMNPDGYAIGRKEFDETGRNQWVNGRANANGIDLNRDFPDLDTVEFENPENNNHISMALNKIGHQLQPETKVMMRWIDENPFVVSANLHGGDLVANYPYDSSFDGKVHYQKSPDDAIFRELAMAYSTVHAHMSDPDRESCDTTSDDEFENGITNGADWYPVPGGMQDYNYLSSNCFEITLELGCDKFPQASELQGYWKDNLPALLNYMAMVHVGIKGVVVDSNGEGIANAVISVKTVVLDRNDKIEDVIPIEHDVTTAAMGDYWRLLVPGPYMVTASAEGYKSTEKPCWVDDDSTATICNFALADGNDLPNF</sequence>
<feature type="chain" id="PRO_5045867796" evidence="9">
    <location>
        <begin position="16"/>
        <end position="447"/>
    </location>
</feature>
<gene>
    <name evidence="12" type="primary">LOC100368040</name>
</gene>
<dbReference type="PROSITE" id="PS00133">
    <property type="entry name" value="CARBOXYPEPT_ZN_2"/>
    <property type="match status" value="1"/>
</dbReference>
<feature type="active site" description="Proton donor/acceptor" evidence="8">
    <location>
        <position position="316"/>
    </location>
</feature>
<evidence type="ECO:0000259" key="10">
    <source>
        <dbReference type="PROSITE" id="PS52035"/>
    </source>
</evidence>
<evidence type="ECO:0000256" key="1">
    <source>
        <dbReference type="ARBA" id="ARBA00001947"/>
    </source>
</evidence>
<dbReference type="SUPFAM" id="SSF53187">
    <property type="entry name" value="Zn-dependent exopeptidases"/>
    <property type="match status" value="1"/>
</dbReference>
<dbReference type="SUPFAM" id="SSF49464">
    <property type="entry name" value="Carboxypeptidase regulatory domain-like"/>
    <property type="match status" value="1"/>
</dbReference>
<dbReference type="Pfam" id="PF00246">
    <property type="entry name" value="Peptidase_M14"/>
    <property type="match status" value="1"/>
</dbReference>
<dbReference type="GeneID" id="100368040"/>
<dbReference type="PRINTS" id="PR00765">
    <property type="entry name" value="CRBOXYPTASEA"/>
</dbReference>
<name>A0ABM0GV78_SACKO</name>
<dbReference type="Gene3D" id="2.60.40.1120">
    <property type="entry name" value="Carboxypeptidase-like, regulatory domain"/>
    <property type="match status" value="1"/>
</dbReference>
<evidence type="ECO:0000256" key="8">
    <source>
        <dbReference type="PROSITE-ProRule" id="PRU01379"/>
    </source>
</evidence>
<evidence type="ECO:0000256" key="4">
    <source>
        <dbReference type="ARBA" id="ARBA00022723"/>
    </source>
</evidence>
<evidence type="ECO:0000256" key="9">
    <source>
        <dbReference type="SAM" id="SignalP"/>
    </source>
</evidence>
<dbReference type="PANTHER" id="PTHR11532">
    <property type="entry name" value="PROTEASE M14 CARBOXYPEPTIDASE"/>
    <property type="match status" value="1"/>
</dbReference>
<proteinExistence type="inferred from homology"/>
<dbReference type="PROSITE" id="PS00132">
    <property type="entry name" value="CARBOXYPEPT_ZN_1"/>
    <property type="match status" value="1"/>
</dbReference>
<dbReference type="InterPro" id="IPR050753">
    <property type="entry name" value="Peptidase_M14_domain"/>
</dbReference>
<accession>A0ABM0GV78</accession>
<evidence type="ECO:0000256" key="5">
    <source>
        <dbReference type="ARBA" id="ARBA00022801"/>
    </source>
</evidence>
<dbReference type="RefSeq" id="XP_002738033.1">
    <property type="nucleotide sequence ID" value="XM_002737987.2"/>
</dbReference>
<evidence type="ECO:0000313" key="12">
    <source>
        <dbReference type="RefSeq" id="XP_002738033.1"/>
    </source>
</evidence>
<organism evidence="11 12">
    <name type="scientific">Saccoglossus kowalevskii</name>
    <name type="common">Acorn worm</name>
    <dbReference type="NCBI Taxonomy" id="10224"/>
    <lineage>
        <taxon>Eukaryota</taxon>
        <taxon>Metazoa</taxon>
        <taxon>Hemichordata</taxon>
        <taxon>Enteropneusta</taxon>
        <taxon>Harrimaniidae</taxon>
        <taxon>Saccoglossus</taxon>
    </lineage>
</organism>
<comment type="similarity">
    <text evidence="2 8">Belongs to the peptidase M14 family.</text>
</comment>
<dbReference type="InterPro" id="IPR008969">
    <property type="entry name" value="CarboxyPept-like_regulatory"/>
</dbReference>
<keyword evidence="9" id="KW-0732">Signal</keyword>
<keyword evidence="3" id="KW-0121">Carboxypeptidase</keyword>
<feature type="signal peptide" evidence="9">
    <location>
        <begin position="1"/>
        <end position="15"/>
    </location>
</feature>
<reference evidence="12" key="1">
    <citation type="submission" date="2025-08" db="UniProtKB">
        <authorList>
            <consortium name="RefSeq"/>
        </authorList>
    </citation>
    <scope>IDENTIFICATION</scope>
    <source>
        <tissue evidence="12">Testes</tissue>
    </source>
</reference>
<dbReference type="InterPro" id="IPR000834">
    <property type="entry name" value="Peptidase_M14"/>
</dbReference>
<evidence type="ECO:0000256" key="6">
    <source>
        <dbReference type="ARBA" id="ARBA00022833"/>
    </source>
</evidence>
<keyword evidence="5" id="KW-0378">Hydrolase</keyword>
<dbReference type="SMART" id="SM00631">
    <property type="entry name" value="Zn_pept"/>
    <property type="match status" value="1"/>
</dbReference>
<dbReference type="Pfam" id="PF13620">
    <property type="entry name" value="CarboxypepD_reg"/>
    <property type="match status" value="1"/>
</dbReference>
<keyword evidence="4" id="KW-0479">Metal-binding</keyword>
<keyword evidence="7" id="KW-0325">Glycoprotein</keyword>
<dbReference type="PANTHER" id="PTHR11532:SF62">
    <property type="entry name" value="CARBOXYPEPTIDASE D"/>
    <property type="match status" value="1"/>
</dbReference>